<evidence type="ECO:0000313" key="8">
    <source>
        <dbReference type="Proteomes" id="UP000003824"/>
    </source>
</evidence>
<dbReference type="InterPro" id="IPR016169">
    <property type="entry name" value="FAD-bd_PCMH_sub2"/>
</dbReference>
<accession>D5ZS91</accession>
<dbReference type="EMBL" id="DS999641">
    <property type="protein sequence ID" value="EFE68577.2"/>
    <property type="molecule type" value="Genomic_DNA"/>
</dbReference>
<keyword evidence="4" id="KW-0274">FAD</keyword>
<evidence type="ECO:0000256" key="4">
    <source>
        <dbReference type="ARBA" id="ARBA00022827"/>
    </source>
</evidence>
<evidence type="ECO:0000256" key="1">
    <source>
        <dbReference type="ARBA" id="ARBA00001974"/>
    </source>
</evidence>
<sequence length="84" mass="8464">MAYVAHADDIRTVLARARARAVPVAIRNGGHSYAGWSSGDGRLIVDVSALDTVRASAGTAVVGAKLIDVHRALAAKGATVPGGS</sequence>
<evidence type="ECO:0000256" key="5">
    <source>
        <dbReference type="ARBA" id="ARBA00023002"/>
    </source>
</evidence>
<organism evidence="7 8">
    <name type="scientific">Streptomyces viridosporus (strain ATCC 14672 / DSM 40746 / JCM 4963 / KCTC 9882 / NRRL B-12104 / FH 1290)</name>
    <name type="common">Streptomyces ghanaensis</name>
    <dbReference type="NCBI Taxonomy" id="566461"/>
    <lineage>
        <taxon>Bacteria</taxon>
        <taxon>Bacillati</taxon>
        <taxon>Actinomycetota</taxon>
        <taxon>Actinomycetes</taxon>
        <taxon>Kitasatosporales</taxon>
        <taxon>Streptomycetaceae</taxon>
        <taxon>Streptomyces</taxon>
    </lineage>
</organism>
<dbReference type="AlphaFoldDB" id="D5ZS91"/>
<gene>
    <name evidence="7" type="ORF">SSFG_03821</name>
</gene>
<feature type="domain" description="FAD linked oxidase N-terminal" evidence="6">
    <location>
        <begin position="2"/>
        <end position="81"/>
    </location>
</feature>
<dbReference type="InterPro" id="IPR036318">
    <property type="entry name" value="FAD-bd_PCMH-like_sf"/>
</dbReference>
<comment type="cofactor">
    <cofactor evidence="1">
        <name>FAD</name>
        <dbReference type="ChEBI" id="CHEBI:57692"/>
    </cofactor>
</comment>
<dbReference type="Proteomes" id="UP000003824">
    <property type="component" value="Unassembled WGS sequence"/>
</dbReference>
<proteinExistence type="inferred from homology"/>
<dbReference type="Pfam" id="PF01565">
    <property type="entry name" value="FAD_binding_4"/>
    <property type="match status" value="1"/>
</dbReference>
<evidence type="ECO:0000259" key="6">
    <source>
        <dbReference type="Pfam" id="PF01565"/>
    </source>
</evidence>
<dbReference type="PANTHER" id="PTHR42973">
    <property type="entry name" value="BINDING OXIDOREDUCTASE, PUTATIVE (AFU_ORTHOLOGUE AFUA_1G17690)-RELATED"/>
    <property type="match status" value="1"/>
</dbReference>
<reference evidence="8" key="1">
    <citation type="submission" date="2008-12" db="EMBL/GenBank/DDBJ databases">
        <title>Annotation of Streptomyces ghanaensis ATCC 14672.</title>
        <authorList>
            <consortium name="The Broad Institute Genome Sequencing Platform"/>
            <consortium name="Broad Institute Microbial Sequencing Center"/>
            <person name="Fischbach M."/>
            <person name="Ward D."/>
            <person name="Young S."/>
            <person name="Kodira C.D."/>
            <person name="Zeng Q."/>
            <person name="Koehrsen M."/>
            <person name="Godfrey P."/>
            <person name="Alvarado L."/>
            <person name="Berlin A.M."/>
            <person name="Borenstein D."/>
            <person name="Chen Z."/>
            <person name="Engels R."/>
            <person name="Freedman E."/>
            <person name="Gellesch M."/>
            <person name="Goldberg J."/>
            <person name="Griggs A."/>
            <person name="Gujja S."/>
            <person name="Heiman D.I."/>
            <person name="Hepburn T.A."/>
            <person name="Howarth C."/>
            <person name="Jen D."/>
            <person name="Larson L."/>
            <person name="Lewis B."/>
            <person name="Mehta T."/>
            <person name="Park D."/>
            <person name="Pearson M."/>
            <person name="Roberts A."/>
            <person name="Saif S."/>
            <person name="Shea T.D."/>
            <person name="Shenoy N."/>
            <person name="Sisk P."/>
            <person name="Stolte C."/>
            <person name="Sykes S.N."/>
            <person name="Walk T."/>
            <person name="White J."/>
            <person name="Yandava C."/>
            <person name="Straight P."/>
            <person name="Clardy J."/>
            <person name="Hung D."/>
            <person name="Kolter R."/>
            <person name="Mekalanos J."/>
            <person name="Walker S."/>
            <person name="Walsh C.T."/>
            <person name="Wieland B.L.C."/>
            <person name="Ilzarbe M."/>
            <person name="Galagan J."/>
            <person name="Nusbaum C."/>
            <person name="Birren B."/>
        </authorList>
    </citation>
    <scope>NUCLEOTIDE SEQUENCE [LARGE SCALE GENOMIC DNA]</scope>
    <source>
        <strain evidence="8">ATCC 14672 / DSM 40746 / JCM 4963 / KCTC 9882 / NRRL B-12104 / FH 1290</strain>
    </source>
</reference>
<dbReference type="InterPro" id="IPR006094">
    <property type="entry name" value="Oxid_FAD_bind_N"/>
</dbReference>
<dbReference type="PANTHER" id="PTHR42973:SF39">
    <property type="entry name" value="FAD-BINDING PCMH-TYPE DOMAIN-CONTAINING PROTEIN"/>
    <property type="match status" value="1"/>
</dbReference>
<keyword evidence="7" id="KW-0449">Lipoprotein</keyword>
<dbReference type="eggNOG" id="COG0277">
    <property type="taxonomic scope" value="Bacteria"/>
</dbReference>
<dbReference type="GO" id="GO:0016491">
    <property type="term" value="F:oxidoreductase activity"/>
    <property type="evidence" value="ECO:0007669"/>
    <property type="project" value="UniProtKB-KW"/>
</dbReference>
<keyword evidence="3" id="KW-0285">Flavoprotein</keyword>
<dbReference type="Gene3D" id="3.30.465.10">
    <property type="match status" value="1"/>
</dbReference>
<dbReference type="SUPFAM" id="SSF56176">
    <property type="entry name" value="FAD-binding/transporter-associated domain-like"/>
    <property type="match status" value="1"/>
</dbReference>
<dbReference type="InterPro" id="IPR050416">
    <property type="entry name" value="FAD-linked_Oxidoreductase"/>
</dbReference>
<name>D5ZS91_STRV1</name>
<evidence type="ECO:0000256" key="3">
    <source>
        <dbReference type="ARBA" id="ARBA00022630"/>
    </source>
</evidence>
<keyword evidence="5" id="KW-0560">Oxidoreductase</keyword>
<protein>
    <submittedName>
        <fullName evidence="7">Lipoprotein</fullName>
    </submittedName>
</protein>
<dbReference type="GO" id="GO:0050660">
    <property type="term" value="F:flavin adenine dinucleotide binding"/>
    <property type="evidence" value="ECO:0007669"/>
    <property type="project" value="InterPro"/>
</dbReference>
<evidence type="ECO:0000256" key="2">
    <source>
        <dbReference type="ARBA" id="ARBA00005466"/>
    </source>
</evidence>
<comment type="similarity">
    <text evidence="2">Belongs to the oxygen-dependent FAD-linked oxidoreductase family.</text>
</comment>
<evidence type="ECO:0000313" key="7">
    <source>
        <dbReference type="EMBL" id="EFE68577.2"/>
    </source>
</evidence>